<evidence type="ECO:0008006" key="4">
    <source>
        <dbReference type="Google" id="ProtNLM"/>
    </source>
</evidence>
<feature type="compositionally biased region" description="Basic and acidic residues" evidence="1">
    <location>
        <begin position="296"/>
        <end position="313"/>
    </location>
</feature>
<evidence type="ECO:0000313" key="2">
    <source>
        <dbReference type="EMBL" id="BAD36572.1"/>
    </source>
</evidence>
<feature type="compositionally biased region" description="Basic and acidic residues" evidence="1">
    <location>
        <begin position="1"/>
        <end position="45"/>
    </location>
</feature>
<evidence type="ECO:0000313" key="3">
    <source>
        <dbReference type="Proteomes" id="UP000000763"/>
    </source>
</evidence>
<feature type="compositionally biased region" description="Basic and acidic residues" evidence="1">
    <location>
        <begin position="55"/>
        <end position="73"/>
    </location>
</feature>
<gene>
    <name evidence="2" type="primary">OSJNBb0066M12.35</name>
</gene>
<evidence type="ECO:0000256" key="1">
    <source>
        <dbReference type="SAM" id="MobiDB-lite"/>
    </source>
</evidence>
<dbReference type="EMBL" id="AP005916">
    <property type="protein sequence ID" value="BAD36572.1"/>
    <property type="molecule type" value="Genomic_DNA"/>
</dbReference>
<protein>
    <recommendedName>
        <fullName evidence="4">BKRF1 encodes EBNA-1 protein-like</fullName>
    </recommendedName>
</protein>
<name>Q69KG8_ORYSJ</name>
<dbReference type="Proteomes" id="UP000000763">
    <property type="component" value="Chromosome 9"/>
</dbReference>
<dbReference type="AlphaFoldDB" id="Q69KG8"/>
<reference evidence="3" key="1">
    <citation type="journal article" date="2005" name="Nature">
        <title>The map-based sequence of the rice genome.</title>
        <authorList>
            <consortium name="International rice genome sequencing project (IRGSP)"/>
            <person name="Matsumoto T."/>
            <person name="Wu J."/>
            <person name="Kanamori H."/>
            <person name="Katayose Y."/>
            <person name="Fujisawa M."/>
            <person name="Namiki N."/>
            <person name="Mizuno H."/>
            <person name="Yamamoto K."/>
            <person name="Antonio B.A."/>
            <person name="Baba T."/>
            <person name="Sakata K."/>
            <person name="Nagamura Y."/>
            <person name="Aoki H."/>
            <person name="Arikawa K."/>
            <person name="Arita K."/>
            <person name="Bito T."/>
            <person name="Chiden Y."/>
            <person name="Fujitsuka N."/>
            <person name="Fukunaka R."/>
            <person name="Hamada M."/>
            <person name="Harada C."/>
            <person name="Hayashi A."/>
            <person name="Hijishita S."/>
            <person name="Honda M."/>
            <person name="Hosokawa S."/>
            <person name="Ichikawa Y."/>
            <person name="Idonuma A."/>
            <person name="Iijima M."/>
            <person name="Ikeda M."/>
            <person name="Ikeno M."/>
            <person name="Ito K."/>
            <person name="Ito S."/>
            <person name="Ito T."/>
            <person name="Ito Y."/>
            <person name="Ito Y."/>
            <person name="Iwabuchi A."/>
            <person name="Kamiya K."/>
            <person name="Karasawa W."/>
            <person name="Kurita K."/>
            <person name="Katagiri S."/>
            <person name="Kikuta A."/>
            <person name="Kobayashi H."/>
            <person name="Kobayashi N."/>
            <person name="Machita K."/>
            <person name="Maehara T."/>
            <person name="Masukawa M."/>
            <person name="Mizubayashi T."/>
            <person name="Mukai Y."/>
            <person name="Nagasaki H."/>
            <person name="Nagata Y."/>
            <person name="Naito S."/>
            <person name="Nakashima M."/>
            <person name="Nakama Y."/>
            <person name="Nakamichi Y."/>
            <person name="Nakamura M."/>
            <person name="Meguro A."/>
            <person name="Negishi M."/>
            <person name="Ohta I."/>
            <person name="Ohta T."/>
            <person name="Okamoto M."/>
            <person name="Ono N."/>
            <person name="Saji S."/>
            <person name="Sakaguchi M."/>
            <person name="Sakai K."/>
            <person name="Shibata M."/>
            <person name="Shimokawa T."/>
            <person name="Song J."/>
            <person name="Takazaki Y."/>
            <person name="Terasawa K."/>
            <person name="Tsugane M."/>
            <person name="Tsuji K."/>
            <person name="Ueda S."/>
            <person name="Waki K."/>
            <person name="Yamagata H."/>
            <person name="Yamamoto M."/>
            <person name="Yamamoto S."/>
            <person name="Yamane H."/>
            <person name="Yoshiki S."/>
            <person name="Yoshihara R."/>
            <person name="Yukawa K."/>
            <person name="Zhong H."/>
            <person name="Yano M."/>
            <person name="Yuan Q."/>
            <person name="Ouyang S."/>
            <person name="Liu J."/>
            <person name="Jones K.M."/>
            <person name="Gansberger K."/>
            <person name="Moffat K."/>
            <person name="Hill J."/>
            <person name="Bera J."/>
            <person name="Fadrosh D."/>
            <person name="Jin S."/>
            <person name="Johri S."/>
            <person name="Kim M."/>
            <person name="Overton L."/>
            <person name="Reardon M."/>
            <person name="Tsitrin T."/>
            <person name="Vuong H."/>
            <person name="Weaver B."/>
            <person name="Ciecko A."/>
            <person name="Tallon L."/>
            <person name="Jackson J."/>
            <person name="Pai G."/>
            <person name="Aken S.V."/>
            <person name="Utterback T."/>
            <person name="Reidmuller S."/>
            <person name="Feldblyum T."/>
            <person name="Hsiao J."/>
            <person name="Zismann V."/>
            <person name="Iobst S."/>
            <person name="de Vazeille A.R."/>
            <person name="Buell C.R."/>
            <person name="Ying K."/>
            <person name="Li Y."/>
            <person name="Lu T."/>
            <person name="Huang Y."/>
            <person name="Zhao Q."/>
            <person name="Feng Q."/>
            <person name="Zhang L."/>
            <person name="Zhu J."/>
            <person name="Weng Q."/>
            <person name="Mu J."/>
            <person name="Lu Y."/>
            <person name="Fan D."/>
            <person name="Liu Y."/>
            <person name="Guan J."/>
            <person name="Zhang Y."/>
            <person name="Yu S."/>
            <person name="Liu X."/>
            <person name="Zhang Y."/>
            <person name="Hong G."/>
            <person name="Han B."/>
            <person name="Choisne N."/>
            <person name="Demange N."/>
            <person name="Orjeda G."/>
            <person name="Samain S."/>
            <person name="Cattolico L."/>
            <person name="Pelletier E."/>
            <person name="Couloux A."/>
            <person name="Segurens B."/>
            <person name="Wincker P."/>
            <person name="D'Hont A."/>
            <person name="Scarpelli C."/>
            <person name="Weissenbach J."/>
            <person name="Salanoubat M."/>
            <person name="Quetier F."/>
            <person name="Yu Y."/>
            <person name="Kim H.R."/>
            <person name="Rambo T."/>
            <person name="Currie J."/>
            <person name="Collura K."/>
            <person name="Luo M."/>
            <person name="Yang T."/>
            <person name="Ammiraju J.S.S."/>
            <person name="Engler F."/>
            <person name="Soderlund C."/>
            <person name="Wing R.A."/>
            <person name="Palmer L.E."/>
            <person name="de la Bastide M."/>
            <person name="Spiegel L."/>
            <person name="Nascimento L."/>
            <person name="Zutavern T."/>
            <person name="O'Shaughnessy A."/>
            <person name="Dike S."/>
            <person name="Dedhia N."/>
            <person name="Preston R."/>
            <person name="Balija V."/>
            <person name="McCombie W.R."/>
            <person name="Chow T."/>
            <person name="Chen H."/>
            <person name="Chung M."/>
            <person name="Chen C."/>
            <person name="Shaw J."/>
            <person name="Wu H."/>
            <person name="Hsiao K."/>
            <person name="Chao Y."/>
            <person name="Chu M."/>
            <person name="Cheng C."/>
            <person name="Hour A."/>
            <person name="Lee P."/>
            <person name="Lin S."/>
            <person name="Lin Y."/>
            <person name="Liou J."/>
            <person name="Liu S."/>
            <person name="Hsing Y."/>
            <person name="Raghuvanshi S."/>
            <person name="Mohanty A."/>
            <person name="Bharti A.K."/>
            <person name="Gaur A."/>
            <person name="Gupta V."/>
            <person name="Kumar D."/>
            <person name="Ravi V."/>
            <person name="Vij S."/>
            <person name="Kapur A."/>
            <person name="Khurana P."/>
            <person name="Khurana P."/>
            <person name="Khurana J.P."/>
            <person name="Tyagi A.K."/>
            <person name="Gaikwad K."/>
            <person name="Singh A."/>
            <person name="Dalal V."/>
            <person name="Srivastava S."/>
            <person name="Dixit A."/>
            <person name="Pal A.K."/>
            <person name="Ghazi I.A."/>
            <person name="Yadav M."/>
            <person name="Pandit A."/>
            <person name="Bhargava A."/>
            <person name="Sureshbabu K."/>
            <person name="Batra K."/>
            <person name="Sharma T.R."/>
            <person name="Mohapatra T."/>
            <person name="Singh N.K."/>
            <person name="Messing J."/>
            <person name="Nelson A.B."/>
            <person name="Fuks G."/>
            <person name="Kavchok S."/>
            <person name="Keizer G."/>
            <person name="Linton E."/>
            <person name="Llaca V."/>
            <person name="Song R."/>
            <person name="Tanyolac B."/>
            <person name="Young S."/>
            <person name="Ho-Il K."/>
            <person name="Hahn J.H."/>
            <person name="Sangsakoo G."/>
            <person name="Vanavichit A."/>
            <person name="de Mattos Luiz.A.T."/>
            <person name="Zimmer P.D."/>
            <person name="Malone G."/>
            <person name="Dellagostin O."/>
            <person name="de Oliveira A.C."/>
            <person name="Bevan M."/>
            <person name="Bancroft I."/>
            <person name="Minx P."/>
            <person name="Cordum H."/>
            <person name="Wilson R."/>
            <person name="Cheng Z."/>
            <person name="Jin W."/>
            <person name="Jiang J."/>
            <person name="Leong S.A."/>
            <person name="Iwama H."/>
            <person name="Gojobori T."/>
            <person name="Itoh T."/>
            <person name="Niimura Y."/>
            <person name="Fujii Y."/>
            <person name="Habara T."/>
            <person name="Sakai H."/>
            <person name="Sato Y."/>
            <person name="Wilson G."/>
            <person name="Kumar K."/>
            <person name="McCouch S."/>
            <person name="Juretic N."/>
            <person name="Hoen D."/>
            <person name="Wright S."/>
            <person name="Bruskiewich R."/>
            <person name="Bureau T."/>
            <person name="Miyao A."/>
            <person name="Hirochika H."/>
            <person name="Nishikawa T."/>
            <person name="Kadowaki K."/>
            <person name="Sugiura M."/>
            <person name="Burr B."/>
            <person name="Sasaki T."/>
        </authorList>
    </citation>
    <scope>NUCLEOTIDE SEQUENCE [LARGE SCALE GENOMIC DNA]</scope>
    <source>
        <strain evidence="3">cv. Nipponbare</strain>
    </source>
</reference>
<organism evidence="2 3">
    <name type="scientific">Oryza sativa subsp. japonica</name>
    <name type="common">Rice</name>
    <dbReference type="NCBI Taxonomy" id="39947"/>
    <lineage>
        <taxon>Eukaryota</taxon>
        <taxon>Viridiplantae</taxon>
        <taxon>Streptophyta</taxon>
        <taxon>Embryophyta</taxon>
        <taxon>Tracheophyta</taxon>
        <taxon>Spermatophyta</taxon>
        <taxon>Magnoliopsida</taxon>
        <taxon>Liliopsida</taxon>
        <taxon>Poales</taxon>
        <taxon>Poaceae</taxon>
        <taxon>BOP clade</taxon>
        <taxon>Oryzoideae</taxon>
        <taxon>Oryzeae</taxon>
        <taxon>Oryzinae</taxon>
        <taxon>Oryza</taxon>
        <taxon>Oryza sativa</taxon>
    </lineage>
</organism>
<feature type="region of interest" description="Disordered" evidence="1">
    <location>
        <begin position="208"/>
        <end position="326"/>
    </location>
</feature>
<sequence>MSRRRDERHDDRKRREDDDDDDRGRRGGDEGSRQWLHGDGDDVEHAAAMTMTEAAPRDDEPGDRRDVDDENERRQRRWTAEGFGRRGGEAEGDLAAAMPEVVVPRLTGKQARRNGRPEDSGEAGGGVGGDTAVFRRNRGVAGEGDDATASTKETATSADAPTRDSSRLEGVQWHQCHWLPAGTRLRWSPRETEATPVEGKQLRRCWRRRRDRTTLRRGGRGGWRRPAAREREDDGGERRGGHERAREGAKTGERTEVVPFYRMGEGAGHGRGRNGDGKHGRRPWLVAGKSAAVPDDWGRHSRGKTGEIKEDGKGINSPQLILESNA</sequence>
<proteinExistence type="predicted"/>
<feature type="region of interest" description="Disordered" evidence="1">
    <location>
        <begin position="1"/>
        <end position="170"/>
    </location>
</feature>
<feature type="compositionally biased region" description="Basic and acidic residues" evidence="1">
    <location>
        <begin position="227"/>
        <end position="256"/>
    </location>
</feature>
<feature type="compositionally biased region" description="Basic residues" evidence="1">
    <location>
        <begin position="208"/>
        <end position="223"/>
    </location>
</feature>
<feature type="compositionally biased region" description="Low complexity" evidence="1">
    <location>
        <begin position="147"/>
        <end position="160"/>
    </location>
</feature>
<feature type="compositionally biased region" description="Polar residues" evidence="1">
    <location>
        <begin position="316"/>
        <end position="326"/>
    </location>
</feature>
<accession>Q69KG8</accession>
<reference evidence="3" key="2">
    <citation type="journal article" date="2008" name="Nucleic Acids Res.">
        <title>The rice annotation project database (RAP-DB): 2008 update.</title>
        <authorList>
            <consortium name="The rice annotation project (RAP)"/>
        </authorList>
    </citation>
    <scope>GENOME REANNOTATION</scope>
    <source>
        <strain evidence="3">cv. Nipponbare</strain>
    </source>
</reference>